<feature type="compositionally biased region" description="Acidic residues" evidence="2">
    <location>
        <begin position="193"/>
        <end position="205"/>
    </location>
</feature>
<organism evidence="5 6">
    <name type="scientific">Eubacterium plexicaudatum ASF492</name>
    <dbReference type="NCBI Taxonomy" id="1235802"/>
    <lineage>
        <taxon>Bacteria</taxon>
        <taxon>Bacillati</taxon>
        <taxon>Bacillota</taxon>
        <taxon>Clostridia</taxon>
        <taxon>Eubacteriales</taxon>
        <taxon>Eubacteriaceae</taxon>
        <taxon>Eubacterium</taxon>
    </lineage>
</organism>
<evidence type="ECO:0000259" key="4">
    <source>
        <dbReference type="PROSITE" id="PS50198"/>
    </source>
</evidence>
<dbReference type="InterPro" id="IPR027304">
    <property type="entry name" value="Trigger_fact/SurA_dom_sf"/>
</dbReference>
<feature type="region of interest" description="Disordered" evidence="2">
    <location>
        <begin position="190"/>
        <end position="211"/>
    </location>
</feature>
<proteinExistence type="predicted"/>
<evidence type="ECO:0000256" key="1">
    <source>
        <dbReference type="PROSITE-ProRule" id="PRU00278"/>
    </source>
</evidence>
<evidence type="ECO:0000256" key="2">
    <source>
        <dbReference type="SAM" id="MobiDB-lite"/>
    </source>
</evidence>
<sequence>MKLKKIMATLLAAAMITSFTITGCGSKINADAVAATLDGKDISMGVANFMAQYQAAQTDLYFLSYYGEDMWSTDSGDGSTMTDSVKDSVMENIRECYLLDAHAADYKIELTEEEKTAITEAASKFLADNSAQAIQKMGATQEIVEEMLRLNKVQSKMRAAIQEEIDTEVSEEECAQKTFSYVRFDKTAASDTTTDDTAADDVSDADAEKDNMETAEQFLKDAAENMEEAAEKEEYTVLKCSYGAGDLNEDDNTTSMDVEVLKAADQLKEGKLAKKVIETDSGYYVIRMDSTDDKEAAKTKKESILTQRRNDKYAETIEKYKEDSKWNINESEWKKVNFDELYTAKQEDTTTSTDDSTTDDSTTDQDNTGTDDTTSKDE</sequence>
<keyword evidence="6" id="KW-1185">Reference proteome</keyword>
<feature type="region of interest" description="Disordered" evidence="2">
    <location>
        <begin position="344"/>
        <end position="378"/>
    </location>
</feature>
<name>N2ABG9_9FIRM</name>
<accession>N2ABG9</accession>
<dbReference type="PATRIC" id="fig|1235802.3.peg.3787"/>
<feature type="chain" id="PRO_5039373081" description="PpiC domain-containing protein" evidence="3">
    <location>
        <begin position="24"/>
        <end position="378"/>
    </location>
</feature>
<dbReference type="PROSITE" id="PS50198">
    <property type="entry name" value="PPIC_PPIASE_2"/>
    <property type="match status" value="1"/>
</dbReference>
<reference evidence="5 6" key="1">
    <citation type="journal article" date="2014" name="Genome Announc.">
        <title>Draft genome sequences of the altered schaedler flora, a defined bacterial community from gnotobiotic mice.</title>
        <authorList>
            <person name="Wannemuehler M.J."/>
            <person name="Overstreet A.M."/>
            <person name="Ward D.V."/>
            <person name="Phillips G.J."/>
        </authorList>
    </citation>
    <scope>NUCLEOTIDE SEQUENCE [LARGE SCALE GENOMIC DNA]</scope>
    <source>
        <strain evidence="5 6">ASF492</strain>
    </source>
</reference>
<dbReference type="OrthoDB" id="1766385at2"/>
<feature type="domain" description="PpiC" evidence="4">
    <location>
        <begin position="219"/>
        <end position="290"/>
    </location>
</feature>
<evidence type="ECO:0000313" key="6">
    <source>
        <dbReference type="Proteomes" id="UP000012589"/>
    </source>
</evidence>
<dbReference type="EMBL" id="AQFT01000107">
    <property type="protein sequence ID" value="EMZ23420.1"/>
    <property type="molecule type" value="Genomic_DNA"/>
</dbReference>
<dbReference type="HOGENOM" id="CLU_041768_2_0_9"/>
<dbReference type="InterPro" id="IPR000297">
    <property type="entry name" value="PPIase_PpiC"/>
</dbReference>
<comment type="caution">
    <text evidence="5">The sequence shown here is derived from an EMBL/GenBank/DDBJ whole genome shotgun (WGS) entry which is preliminary data.</text>
</comment>
<dbReference type="AlphaFoldDB" id="N2ABG9"/>
<evidence type="ECO:0000256" key="3">
    <source>
        <dbReference type="SAM" id="SignalP"/>
    </source>
</evidence>
<evidence type="ECO:0000313" key="5">
    <source>
        <dbReference type="EMBL" id="EMZ23420.1"/>
    </source>
</evidence>
<protein>
    <recommendedName>
        <fullName evidence="4">PpiC domain-containing protein</fullName>
    </recommendedName>
</protein>
<keyword evidence="3" id="KW-0732">Signal</keyword>
<dbReference type="PROSITE" id="PS51257">
    <property type="entry name" value="PROKAR_LIPOPROTEIN"/>
    <property type="match status" value="1"/>
</dbReference>
<keyword evidence="1" id="KW-0697">Rotamase</keyword>
<dbReference type="Proteomes" id="UP000012589">
    <property type="component" value="Unassembled WGS sequence"/>
</dbReference>
<dbReference type="eggNOG" id="COG0760">
    <property type="taxonomic scope" value="Bacteria"/>
</dbReference>
<feature type="signal peptide" evidence="3">
    <location>
        <begin position="1"/>
        <end position="23"/>
    </location>
</feature>
<dbReference type="SUPFAM" id="SSF109998">
    <property type="entry name" value="Triger factor/SurA peptide-binding domain-like"/>
    <property type="match status" value="1"/>
</dbReference>
<keyword evidence="1" id="KW-0413">Isomerase</keyword>
<gene>
    <name evidence="5" type="ORF">C823_03591</name>
</gene>
<dbReference type="STRING" id="1235802.C823_03591"/>
<dbReference type="GO" id="GO:0003755">
    <property type="term" value="F:peptidyl-prolyl cis-trans isomerase activity"/>
    <property type="evidence" value="ECO:0007669"/>
    <property type="project" value="UniProtKB-KW"/>
</dbReference>